<dbReference type="SUPFAM" id="SSF52402">
    <property type="entry name" value="Adenine nucleotide alpha hydrolases-like"/>
    <property type="match status" value="1"/>
</dbReference>
<evidence type="ECO:0000313" key="4">
    <source>
        <dbReference type="Proteomes" id="UP000236919"/>
    </source>
</evidence>
<dbReference type="RefSeq" id="WP_103720693.1">
    <property type="nucleotide sequence ID" value="NZ_PQFZ01000020.1"/>
</dbReference>
<dbReference type="Pfam" id="PF00582">
    <property type="entry name" value="Usp"/>
    <property type="match status" value="1"/>
</dbReference>
<dbReference type="InterPro" id="IPR006016">
    <property type="entry name" value="UspA"/>
</dbReference>
<dbReference type="InterPro" id="IPR006015">
    <property type="entry name" value="Universal_stress_UspA"/>
</dbReference>
<reference evidence="3 4" key="1">
    <citation type="submission" date="2018-01" db="EMBL/GenBank/DDBJ databases">
        <title>Genomic Encyclopedia of Type Strains, Phase III (KMG-III): the genomes of soil and plant-associated and newly described type strains.</title>
        <authorList>
            <person name="Whitman W."/>
        </authorList>
    </citation>
    <scope>NUCLEOTIDE SEQUENCE [LARGE SCALE GENOMIC DNA]</scope>
    <source>
        <strain evidence="3 4">1131</strain>
    </source>
</reference>
<keyword evidence="4" id="KW-1185">Reference proteome</keyword>
<dbReference type="OrthoDB" id="9804721at2"/>
<dbReference type="Gene3D" id="3.40.50.12370">
    <property type="match status" value="1"/>
</dbReference>
<gene>
    <name evidence="3" type="ORF">CYD53_1205</name>
</gene>
<dbReference type="AlphaFoldDB" id="A0A2S4LXK7"/>
<comment type="similarity">
    <text evidence="1">Belongs to the universal stress protein A family.</text>
</comment>
<feature type="domain" description="UspA" evidence="2">
    <location>
        <begin position="218"/>
        <end position="279"/>
    </location>
</feature>
<dbReference type="Proteomes" id="UP000236919">
    <property type="component" value="Unassembled WGS sequence"/>
</dbReference>
<protein>
    <submittedName>
        <fullName evidence="3">Universal stress protein family protein</fullName>
    </submittedName>
</protein>
<dbReference type="PRINTS" id="PR01438">
    <property type="entry name" value="UNVRSLSTRESS"/>
</dbReference>
<proteinExistence type="inferred from homology"/>
<organism evidence="3 4">
    <name type="scientific">Bosea psychrotolerans</name>
    <dbReference type="NCBI Taxonomy" id="1871628"/>
    <lineage>
        <taxon>Bacteria</taxon>
        <taxon>Pseudomonadati</taxon>
        <taxon>Pseudomonadota</taxon>
        <taxon>Alphaproteobacteria</taxon>
        <taxon>Hyphomicrobiales</taxon>
        <taxon>Boseaceae</taxon>
        <taxon>Bosea</taxon>
    </lineage>
</organism>
<evidence type="ECO:0000256" key="1">
    <source>
        <dbReference type="ARBA" id="ARBA00008791"/>
    </source>
</evidence>
<evidence type="ECO:0000313" key="3">
    <source>
        <dbReference type="EMBL" id="POR47115.1"/>
    </source>
</evidence>
<dbReference type="EMBL" id="PQFZ01000020">
    <property type="protein sequence ID" value="POR47115.1"/>
    <property type="molecule type" value="Genomic_DNA"/>
</dbReference>
<name>A0A2S4LXK7_9HYPH</name>
<sequence length="280" mass="30176">MIEGIKNVLVTIAEEGRGKETSAFEYGLSLARQANAHLTVQAAAARFYVPYSMLDDFSQAIISTENRRIAVLAEAFAERAKAEADFAGVVCGVESPQLHFSELIDRFLANARVHDISVLNAESSKAEIDWDLIETCLFDSGRPVMVIPPGRTEFACRHVIIAWDGSASASRAVLGAMPFLKFAEAVEIVSVLGEKDLPNSVPGADLAPHLARHGVNVSVSNTTLASKETVAAAIQREAAGFEASLIVSGAYRHSRVREWLLGGVTRSMLEQCSLPLLMAH</sequence>
<evidence type="ECO:0000259" key="2">
    <source>
        <dbReference type="Pfam" id="PF00582"/>
    </source>
</evidence>
<accession>A0A2S4LXK7</accession>
<dbReference type="CDD" id="cd00293">
    <property type="entry name" value="USP-like"/>
    <property type="match status" value="1"/>
</dbReference>
<comment type="caution">
    <text evidence="3">The sequence shown here is derived from an EMBL/GenBank/DDBJ whole genome shotgun (WGS) entry which is preliminary data.</text>
</comment>